<organism evidence="1 2">
    <name type="scientific">Racocetra persica</name>
    <dbReference type="NCBI Taxonomy" id="160502"/>
    <lineage>
        <taxon>Eukaryota</taxon>
        <taxon>Fungi</taxon>
        <taxon>Fungi incertae sedis</taxon>
        <taxon>Mucoromycota</taxon>
        <taxon>Glomeromycotina</taxon>
        <taxon>Glomeromycetes</taxon>
        <taxon>Diversisporales</taxon>
        <taxon>Gigasporaceae</taxon>
        <taxon>Racocetra</taxon>
    </lineage>
</organism>
<gene>
    <name evidence="1" type="ORF">RPERSI_LOCUS6100</name>
</gene>
<evidence type="ECO:0000313" key="1">
    <source>
        <dbReference type="EMBL" id="CAG8605742.1"/>
    </source>
</evidence>
<name>A0ACA9MY64_9GLOM</name>
<reference evidence="1" key="1">
    <citation type="submission" date="2021-06" db="EMBL/GenBank/DDBJ databases">
        <authorList>
            <person name="Kallberg Y."/>
            <person name="Tangrot J."/>
            <person name="Rosling A."/>
        </authorList>
    </citation>
    <scope>NUCLEOTIDE SEQUENCE</scope>
    <source>
        <strain evidence="1">MA461A</strain>
    </source>
</reference>
<proteinExistence type="predicted"/>
<accession>A0ACA9MY64</accession>
<dbReference type="Proteomes" id="UP000789920">
    <property type="component" value="Unassembled WGS sequence"/>
</dbReference>
<sequence>MRLKDRFEDFVVEIKNSMDKGVENENLDIINQGLRYLLIDWPLTVIFDPGGD</sequence>
<evidence type="ECO:0000313" key="2">
    <source>
        <dbReference type="Proteomes" id="UP000789920"/>
    </source>
</evidence>
<keyword evidence="2" id="KW-1185">Reference proteome</keyword>
<protein>
    <submittedName>
        <fullName evidence="1">19759_t:CDS:1</fullName>
    </submittedName>
</protein>
<dbReference type="EMBL" id="CAJVQC010009518">
    <property type="protein sequence ID" value="CAG8605742.1"/>
    <property type="molecule type" value="Genomic_DNA"/>
</dbReference>
<feature type="non-terminal residue" evidence="1">
    <location>
        <position position="52"/>
    </location>
</feature>
<comment type="caution">
    <text evidence="1">The sequence shown here is derived from an EMBL/GenBank/DDBJ whole genome shotgun (WGS) entry which is preliminary data.</text>
</comment>